<feature type="transmembrane region" description="Helical" evidence="2">
    <location>
        <begin position="703"/>
        <end position="718"/>
    </location>
</feature>
<keyword evidence="2" id="KW-0812">Transmembrane</keyword>
<feature type="transmembrane region" description="Helical" evidence="2">
    <location>
        <begin position="670"/>
        <end position="691"/>
    </location>
</feature>
<evidence type="ECO:0008006" key="5">
    <source>
        <dbReference type="Google" id="ProtNLM"/>
    </source>
</evidence>
<evidence type="ECO:0000313" key="3">
    <source>
        <dbReference type="EMBL" id="KAF2070123.1"/>
    </source>
</evidence>
<feature type="transmembrane region" description="Helical" evidence="2">
    <location>
        <begin position="1024"/>
        <end position="1046"/>
    </location>
</feature>
<evidence type="ECO:0000256" key="2">
    <source>
        <dbReference type="SAM" id="Phobius"/>
    </source>
</evidence>
<feature type="transmembrane region" description="Helical" evidence="2">
    <location>
        <begin position="481"/>
        <end position="502"/>
    </location>
</feature>
<feature type="transmembrane region" description="Helical" evidence="2">
    <location>
        <begin position="773"/>
        <end position="792"/>
    </location>
</feature>
<feature type="transmembrane region" description="Helical" evidence="2">
    <location>
        <begin position="996"/>
        <end position="1018"/>
    </location>
</feature>
<feature type="transmembrane region" description="Helical" evidence="2">
    <location>
        <begin position="886"/>
        <end position="905"/>
    </location>
</feature>
<feature type="transmembrane region" description="Helical" evidence="2">
    <location>
        <begin position="508"/>
        <end position="527"/>
    </location>
</feature>
<name>A0A8J4UX74_9MYCE</name>
<gene>
    <name evidence="3" type="ORF">CYY_008563</name>
</gene>
<reference evidence="3" key="1">
    <citation type="submission" date="2020-01" db="EMBL/GenBank/DDBJ databases">
        <title>Development of genomics and gene disruption for Polysphondylium violaceum indicates a role for the polyketide synthase stlB in stalk morphogenesis.</title>
        <authorList>
            <person name="Narita B."/>
            <person name="Kawabe Y."/>
            <person name="Kin K."/>
            <person name="Saito T."/>
            <person name="Gibbs R."/>
            <person name="Kuspa A."/>
            <person name="Muzny D."/>
            <person name="Queller D."/>
            <person name="Richards S."/>
            <person name="Strassman J."/>
            <person name="Sucgang R."/>
            <person name="Worley K."/>
            <person name="Schaap P."/>
        </authorList>
    </citation>
    <scope>NUCLEOTIDE SEQUENCE</scope>
    <source>
        <strain evidence="3">QSvi11</strain>
    </source>
</reference>
<feature type="transmembrane region" description="Helical" evidence="2">
    <location>
        <begin position="439"/>
        <end position="460"/>
    </location>
</feature>
<dbReference type="PANTHER" id="PTHR23353">
    <property type="entry name" value="RAB-GAP/TBC-RELATED"/>
    <property type="match status" value="1"/>
</dbReference>
<dbReference type="InterPro" id="IPR053019">
    <property type="entry name" value="GATA_zinc_finger"/>
</dbReference>
<dbReference type="PANTHER" id="PTHR23353:SF32">
    <property type="entry name" value="AAC-RICH MRNA CLONE AAC4 PROTEIN-RELATED"/>
    <property type="match status" value="1"/>
</dbReference>
<feature type="transmembrane region" description="Helical" evidence="2">
    <location>
        <begin position="46"/>
        <end position="64"/>
    </location>
</feature>
<sequence length="1093" mass="124457">MEGNNSNGTSTTSTNGNNSSNNNNNSKIKCKFKYVWLLWRHIKKSYIIRQAIVLLQVLVLFYLISQTVIKFQMLDNKTTIKEFNNNECSTLPTSDDCARVGYNFSRVLFFYNDGLARDLSDDLVNMFKSHSNTFRIQNEGFPASYAVFSSYVTGAPPTNFMGNPILSDNIIYQLAHNNITLRYYGTRMPAYDVLEKGQYFDRAEIEYVSNTDSKLYTNLFECGKGAEACSTEFLEKQKSANMSIFFSGDIIDERNHHTGNKLDPVTLETINTWISNMKYIKNWIDANPEYLLVIFSDHGGKLLSETAAHGGNNDGNEAFMIIYNPTLTPLPNEQQDIFIDQVDVCATVWQHFAGAGVSLPIENIGKVYPTTTDPEKIYQTLKLNADQLNRFGHHWGYKMKQSDFTRAIDLHKTDIQESIKLFTKYINSLKIPFLNLKRFPWFEVTMYPILIALLATSLLYRQYGSFTNLGLQLKSHFTLVFIPYLIIIGITGLFSGFWVLYWHDDNESIHMFVASLLSTLAIHYSSFGMNIEFSPTNIINASNSGLDENDNVLNNGNGNVEMDQLRSPLLSVGASITPSLIPANDNDFFLNGNNNNTAYLTSSGGSSGNNSMNNSGNSVNNSHNNSNNNSNNNSPLSSPNSLSSSNTDDLYSISTNQPLSIDYKKPSNWIIIYAFFCFFMAVFLFLLTIPLEDLLLVHLYEKSWLIATFFLVLEYIIQKRRIMAHFSGGEKNNNKPPRGIFYPLYLKFAIYLFILFAVYYYDKQWLTHHVMEKHLAFTIYFILGVHALILLFSNRFNQADIILPISMTLYFLSNNKERFYLTLFVIPQLYAISNVFYYKLFNVLSPIIKQYRQKSLRSIAASKTNYQIFKYSLKNINFFSGITDHFLPFVVLLMTTIALSCYKLMKMNFQIGDVAIYVPGIFDPPTTPVFSGFIMAFHKLGYFFLLGGFLIKLANPCPPAIFPSHYKVGGTKFIFGYKFRSNSDFNRISESLNAQVWGFLLLILLCSLFFFHLGYYNFMVTKAFVFTVTLCVVVMVYGVSLIISAIGEIIKSFMRTTSFCGGKKNNLNLHYSTSSMSSPSVEFHDLKKKINAC</sequence>
<dbReference type="AlphaFoldDB" id="A0A8J4UX74"/>
<feature type="region of interest" description="Disordered" evidence="1">
    <location>
        <begin position="1"/>
        <end position="22"/>
    </location>
</feature>
<comment type="caution">
    <text evidence="3">The sequence shown here is derived from an EMBL/GenBank/DDBJ whole genome shotgun (WGS) entry which is preliminary data.</text>
</comment>
<keyword evidence="2" id="KW-1133">Transmembrane helix</keyword>
<proteinExistence type="predicted"/>
<dbReference type="EMBL" id="AJWJ01000539">
    <property type="protein sequence ID" value="KAF2070123.1"/>
    <property type="molecule type" value="Genomic_DNA"/>
</dbReference>
<evidence type="ECO:0000256" key="1">
    <source>
        <dbReference type="SAM" id="MobiDB-lite"/>
    </source>
</evidence>
<dbReference type="Gene3D" id="3.40.720.10">
    <property type="entry name" value="Alkaline Phosphatase, subunit A"/>
    <property type="match status" value="1"/>
</dbReference>
<organism evidence="3 4">
    <name type="scientific">Polysphondylium violaceum</name>
    <dbReference type="NCBI Taxonomy" id="133409"/>
    <lineage>
        <taxon>Eukaryota</taxon>
        <taxon>Amoebozoa</taxon>
        <taxon>Evosea</taxon>
        <taxon>Eumycetozoa</taxon>
        <taxon>Dictyostelia</taxon>
        <taxon>Dictyosteliales</taxon>
        <taxon>Dictyosteliaceae</taxon>
        <taxon>Polysphondylium</taxon>
    </lineage>
</organism>
<feature type="region of interest" description="Disordered" evidence="1">
    <location>
        <begin position="601"/>
        <end position="643"/>
    </location>
</feature>
<evidence type="ECO:0000313" key="4">
    <source>
        <dbReference type="Proteomes" id="UP000695562"/>
    </source>
</evidence>
<protein>
    <recommendedName>
        <fullName evidence="5">Transmembrane protein</fullName>
    </recommendedName>
</protein>
<accession>A0A8J4UX74</accession>
<dbReference type="Proteomes" id="UP000695562">
    <property type="component" value="Unassembled WGS sequence"/>
</dbReference>
<keyword evidence="2" id="KW-0472">Membrane</keyword>
<dbReference type="SUPFAM" id="SSF53649">
    <property type="entry name" value="Alkaline phosphatase-like"/>
    <property type="match status" value="1"/>
</dbReference>
<keyword evidence="4" id="KW-1185">Reference proteome</keyword>
<dbReference type="InterPro" id="IPR017850">
    <property type="entry name" value="Alkaline_phosphatase_core_sf"/>
</dbReference>
<dbReference type="OrthoDB" id="17015at2759"/>
<feature type="transmembrane region" description="Helical" evidence="2">
    <location>
        <begin position="739"/>
        <end position="761"/>
    </location>
</feature>
<feature type="transmembrane region" description="Helical" evidence="2">
    <location>
        <begin position="819"/>
        <end position="838"/>
    </location>
</feature>